<dbReference type="InterPro" id="IPR019826">
    <property type="entry name" value="Carboxylesterase_B_AS"/>
</dbReference>
<proteinExistence type="inferred from homology"/>
<dbReference type="AlphaFoldDB" id="A0A6B2L1H4"/>
<dbReference type="EC" id="3.1.1.-" evidence="3"/>
<evidence type="ECO:0000313" key="5">
    <source>
        <dbReference type="EMBL" id="NDV30810.1"/>
    </source>
</evidence>
<dbReference type="Gene3D" id="3.40.50.1820">
    <property type="entry name" value="alpha/beta hydrolase"/>
    <property type="match status" value="1"/>
</dbReference>
<evidence type="ECO:0000256" key="3">
    <source>
        <dbReference type="RuleBase" id="RU361235"/>
    </source>
</evidence>
<dbReference type="SUPFAM" id="SSF53474">
    <property type="entry name" value="alpha/beta-Hydrolases"/>
    <property type="match status" value="1"/>
</dbReference>
<dbReference type="InterPro" id="IPR029058">
    <property type="entry name" value="AB_hydrolase_fold"/>
</dbReference>
<feature type="domain" description="Carboxylesterase type B" evidence="4">
    <location>
        <begin position="8"/>
        <end position="467"/>
    </location>
</feature>
<dbReference type="InterPro" id="IPR050309">
    <property type="entry name" value="Type-B_Carboxylest/Lipase"/>
</dbReference>
<accession>A0A6B2L1H4</accession>
<protein>
    <recommendedName>
        <fullName evidence="3">Carboxylic ester hydrolase</fullName>
        <ecNumber evidence="3">3.1.1.-</ecNumber>
    </recommendedName>
</protein>
<evidence type="ECO:0000256" key="1">
    <source>
        <dbReference type="ARBA" id="ARBA00005964"/>
    </source>
</evidence>
<keyword evidence="2 3" id="KW-0378">Hydrolase</keyword>
<dbReference type="PROSITE" id="PS00122">
    <property type="entry name" value="CARBOXYLESTERASE_B_1"/>
    <property type="match status" value="1"/>
</dbReference>
<sequence length="521" mass="57542">MEGFWSGSLAKFMGIPYATPPTGPLRWQPPQPAKCWKEPVFYATNYSSICPQFGSGAFSPVVQSEDCLYLNVYVSKFGSPGLKPVLFWIHGGSLVVGSAYSYNVDLLAEKLDVVIVSINYRLNVFGFLALDELNSNDERKVSGNYGILDQLLALKWVQNNIAAFGGDPKLVTLIGQSSGGTSIFALLSSPASQGLFSRAISLSGSANITMDLKTASIQNRQFLTLSNCSNLNPTDTLSCIYSLNTTTTLQSTPPGYNFLPLGYPFPDNKAVGMNYPGVVIVDGVTVTLPFKEAIKRALIDVPLIIQGMSHELALFSPYSFRNETTAAFKSLIYNGIAKGFGPLAGSIITDIYFNKADNDYIFYKLLSDLGLQCASSYLAISSNKNYRSPIYISFVDTPPSTPYYSPFNQLSVNLPFHMWDYMAGAGDWNIFCYPGCTQCCNWQPQAADQALGDTLRRMWYQFAVTGKLVDCKRYNDVPGFPLDLNWCHPKAEGLENAVNARKIECDALWRVGFDDKEWWCD</sequence>
<dbReference type="EMBL" id="GIBP01001841">
    <property type="protein sequence ID" value="NDV30810.1"/>
    <property type="molecule type" value="Transcribed_RNA"/>
</dbReference>
<organism evidence="5">
    <name type="scientific">Arcella intermedia</name>
    <dbReference type="NCBI Taxonomy" id="1963864"/>
    <lineage>
        <taxon>Eukaryota</taxon>
        <taxon>Amoebozoa</taxon>
        <taxon>Tubulinea</taxon>
        <taxon>Elardia</taxon>
        <taxon>Arcellinida</taxon>
        <taxon>Sphaerothecina</taxon>
        <taxon>Arcellidae</taxon>
        <taxon>Arcella</taxon>
    </lineage>
</organism>
<evidence type="ECO:0000256" key="2">
    <source>
        <dbReference type="ARBA" id="ARBA00022801"/>
    </source>
</evidence>
<dbReference type="GO" id="GO:0016787">
    <property type="term" value="F:hydrolase activity"/>
    <property type="evidence" value="ECO:0007669"/>
    <property type="project" value="UniProtKB-KW"/>
</dbReference>
<name>A0A6B2L1H4_9EUKA</name>
<reference evidence="5" key="1">
    <citation type="journal article" date="2020" name="J. Eukaryot. Microbiol.">
        <title>De novo Sequencing, Assembly and Annotation of the Transcriptome for the Free-Living Testate Amoeba Arcella intermedia.</title>
        <authorList>
            <person name="Ribeiro G.M."/>
            <person name="Porfirio-Sousa A.L."/>
            <person name="Maurer-Alcala X.X."/>
            <person name="Katz L.A."/>
            <person name="Lahr D.J.G."/>
        </authorList>
    </citation>
    <scope>NUCLEOTIDE SEQUENCE</scope>
</reference>
<comment type="similarity">
    <text evidence="1 3">Belongs to the type-B carboxylesterase/lipase family.</text>
</comment>
<dbReference type="InterPro" id="IPR002018">
    <property type="entry name" value="CarbesteraseB"/>
</dbReference>
<dbReference type="Pfam" id="PF00135">
    <property type="entry name" value="COesterase"/>
    <property type="match status" value="1"/>
</dbReference>
<evidence type="ECO:0000259" key="4">
    <source>
        <dbReference type="Pfam" id="PF00135"/>
    </source>
</evidence>
<dbReference type="PANTHER" id="PTHR11559">
    <property type="entry name" value="CARBOXYLESTERASE"/>
    <property type="match status" value="1"/>
</dbReference>